<organism evidence="2 3">
    <name type="scientific">Hafnia alvei ATCC 51873</name>
    <dbReference type="NCBI Taxonomy" id="1002364"/>
    <lineage>
        <taxon>Bacteria</taxon>
        <taxon>Pseudomonadati</taxon>
        <taxon>Pseudomonadota</taxon>
        <taxon>Gammaproteobacteria</taxon>
        <taxon>Enterobacterales</taxon>
        <taxon>Hafniaceae</taxon>
        <taxon>Hafnia</taxon>
    </lineage>
</organism>
<evidence type="ECO:0000313" key="3">
    <source>
        <dbReference type="Proteomes" id="UP000005959"/>
    </source>
</evidence>
<feature type="region of interest" description="Disordered" evidence="1">
    <location>
        <begin position="56"/>
        <end position="82"/>
    </location>
</feature>
<dbReference type="EMBL" id="AGCI01000001">
    <property type="protein sequence ID" value="EHM48856.1"/>
    <property type="molecule type" value="Genomic_DNA"/>
</dbReference>
<evidence type="ECO:0000256" key="1">
    <source>
        <dbReference type="SAM" id="MobiDB-lite"/>
    </source>
</evidence>
<accession>G9Y0H7</accession>
<sequence>MIKVIARQGIQVPVEGRPDRYITDEIAMEVPETAYWLRRLRDGDLLMYNEPVNPAIPTEAADAKPSDKTADQPAAPAAKADK</sequence>
<dbReference type="Pfam" id="PF10948">
    <property type="entry name" value="DUF2635"/>
    <property type="match status" value="1"/>
</dbReference>
<gene>
    <name evidence="2" type="ORF">HMPREF0454_00035</name>
</gene>
<protein>
    <recommendedName>
        <fullName evidence="4">DUF2635 domain-containing protein</fullName>
    </recommendedName>
</protein>
<dbReference type="InterPro" id="IPR024400">
    <property type="entry name" value="DUF2635"/>
</dbReference>
<dbReference type="HOGENOM" id="CLU_194617_0_1_6"/>
<dbReference type="Proteomes" id="UP000005959">
    <property type="component" value="Unassembled WGS sequence"/>
</dbReference>
<dbReference type="AlphaFoldDB" id="G9Y0H7"/>
<feature type="compositionally biased region" description="Basic and acidic residues" evidence="1">
    <location>
        <begin position="61"/>
        <end position="70"/>
    </location>
</feature>
<dbReference type="RefSeq" id="WP_004088820.1">
    <property type="nucleotide sequence ID" value="NZ_JH417481.1"/>
</dbReference>
<comment type="caution">
    <text evidence="2">The sequence shown here is derived from an EMBL/GenBank/DDBJ whole genome shotgun (WGS) entry which is preliminary data.</text>
</comment>
<evidence type="ECO:0008006" key="4">
    <source>
        <dbReference type="Google" id="ProtNLM"/>
    </source>
</evidence>
<evidence type="ECO:0000313" key="2">
    <source>
        <dbReference type="EMBL" id="EHM48856.1"/>
    </source>
</evidence>
<proteinExistence type="predicted"/>
<dbReference type="PATRIC" id="fig|1002364.3.peg.33"/>
<feature type="compositionally biased region" description="Low complexity" evidence="1">
    <location>
        <begin position="71"/>
        <end position="82"/>
    </location>
</feature>
<reference evidence="2 3" key="1">
    <citation type="submission" date="2011-08" db="EMBL/GenBank/DDBJ databases">
        <authorList>
            <person name="Weinstock G."/>
            <person name="Sodergren E."/>
            <person name="Clifton S."/>
            <person name="Fulton L."/>
            <person name="Fulton B."/>
            <person name="Courtney L."/>
            <person name="Fronick C."/>
            <person name="Harrison M."/>
            <person name="Strong C."/>
            <person name="Farmer C."/>
            <person name="Delahaunty K."/>
            <person name="Markovic C."/>
            <person name="Hall O."/>
            <person name="Minx P."/>
            <person name="Tomlinson C."/>
            <person name="Mitreva M."/>
            <person name="Hou S."/>
            <person name="Chen J."/>
            <person name="Wollam A."/>
            <person name="Pepin K.H."/>
            <person name="Johnson M."/>
            <person name="Bhonagiri V."/>
            <person name="Zhang X."/>
            <person name="Suruliraj S."/>
            <person name="Warren W."/>
            <person name="Chinwalla A."/>
            <person name="Mardis E.R."/>
            <person name="Wilson R.K."/>
        </authorList>
    </citation>
    <scope>NUCLEOTIDE SEQUENCE [LARGE SCALE GENOMIC DNA]</scope>
    <source>
        <strain evidence="2 3">ATCC 51873</strain>
    </source>
</reference>
<name>G9Y0H7_HAFAL</name>